<name>A0A834X1F0_9FABA</name>
<proteinExistence type="predicted"/>
<accession>A0A834X1F0</accession>
<dbReference type="EMBL" id="JAAIUW010000004">
    <property type="protein sequence ID" value="KAF7835870.1"/>
    <property type="molecule type" value="Genomic_DNA"/>
</dbReference>
<protein>
    <submittedName>
        <fullName evidence="1">Uncharacterized protein</fullName>
    </submittedName>
</protein>
<dbReference type="Proteomes" id="UP000634136">
    <property type="component" value="Unassembled WGS sequence"/>
</dbReference>
<evidence type="ECO:0000313" key="2">
    <source>
        <dbReference type="Proteomes" id="UP000634136"/>
    </source>
</evidence>
<evidence type="ECO:0000313" key="1">
    <source>
        <dbReference type="EMBL" id="KAF7835870.1"/>
    </source>
</evidence>
<sequence length="46" mass="5209">MDGCLNGHNVAFKPKEHGLNLLKRRNCDVPGLKTFEDQEQGVDTPW</sequence>
<reference evidence="1" key="1">
    <citation type="submission" date="2020-09" db="EMBL/GenBank/DDBJ databases">
        <title>Genome-Enabled Discovery of Anthraquinone Biosynthesis in Senna tora.</title>
        <authorList>
            <person name="Kang S.-H."/>
            <person name="Pandey R.P."/>
            <person name="Lee C.-M."/>
            <person name="Sim J.-S."/>
            <person name="Jeong J.-T."/>
            <person name="Choi B.-S."/>
            <person name="Jung M."/>
            <person name="Ginzburg D."/>
            <person name="Zhao K."/>
            <person name="Won S.Y."/>
            <person name="Oh T.-J."/>
            <person name="Yu Y."/>
            <person name="Kim N.-H."/>
            <person name="Lee O.R."/>
            <person name="Lee T.-H."/>
            <person name="Bashyal P."/>
            <person name="Kim T.-S."/>
            <person name="Lee W.-H."/>
            <person name="Kawkins C."/>
            <person name="Kim C.-K."/>
            <person name="Kim J.S."/>
            <person name="Ahn B.O."/>
            <person name="Rhee S.Y."/>
            <person name="Sohng J.K."/>
        </authorList>
    </citation>
    <scope>NUCLEOTIDE SEQUENCE</scope>
    <source>
        <tissue evidence="1">Leaf</tissue>
    </source>
</reference>
<organism evidence="1 2">
    <name type="scientific">Senna tora</name>
    <dbReference type="NCBI Taxonomy" id="362788"/>
    <lineage>
        <taxon>Eukaryota</taxon>
        <taxon>Viridiplantae</taxon>
        <taxon>Streptophyta</taxon>
        <taxon>Embryophyta</taxon>
        <taxon>Tracheophyta</taxon>
        <taxon>Spermatophyta</taxon>
        <taxon>Magnoliopsida</taxon>
        <taxon>eudicotyledons</taxon>
        <taxon>Gunneridae</taxon>
        <taxon>Pentapetalae</taxon>
        <taxon>rosids</taxon>
        <taxon>fabids</taxon>
        <taxon>Fabales</taxon>
        <taxon>Fabaceae</taxon>
        <taxon>Caesalpinioideae</taxon>
        <taxon>Cassia clade</taxon>
        <taxon>Senna</taxon>
    </lineage>
</organism>
<comment type="caution">
    <text evidence="1">The sequence shown here is derived from an EMBL/GenBank/DDBJ whole genome shotgun (WGS) entry which is preliminary data.</text>
</comment>
<dbReference type="AlphaFoldDB" id="A0A834X1F0"/>
<gene>
    <name evidence="1" type="ORF">G2W53_010729</name>
</gene>
<keyword evidence="2" id="KW-1185">Reference proteome</keyword>